<protein>
    <submittedName>
        <fullName evidence="1">Uncharacterized protein</fullName>
    </submittedName>
</protein>
<accession>A0A381V3E9</accession>
<proteinExistence type="predicted"/>
<dbReference type="AlphaFoldDB" id="A0A381V3E9"/>
<evidence type="ECO:0000313" key="1">
    <source>
        <dbReference type="EMBL" id="SVA33783.1"/>
    </source>
</evidence>
<name>A0A381V3E9_9ZZZZ</name>
<dbReference type="EMBL" id="UINC01007521">
    <property type="protein sequence ID" value="SVA33783.1"/>
    <property type="molecule type" value="Genomic_DNA"/>
</dbReference>
<reference evidence="1" key="1">
    <citation type="submission" date="2018-05" db="EMBL/GenBank/DDBJ databases">
        <authorList>
            <person name="Lanie J.A."/>
            <person name="Ng W.-L."/>
            <person name="Kazmierczak K.M."/>
            <person name="Andrzejewski T.M."/>
            <person name="Davidsen T.M."/>
            <person name="Wayne K.J."/>
            <person name="Tettelin H."/>
            <person name="Glass J.I."/>
            <person name="Rusch D."/>
            <person name="Podicherti R."/>
            <person name="Tsui H.-C.T."/>
            <person name="Winkler M.E."/>
        </authorList>
    </citation>
    <scope>NUCLEOTIDE SEQUENCE</scope>
</reference>
<organism evidence="1">
    <name type="scientific">marine metagenome</name>
    <dbReference type="NCBI Taxonomy" id="408172"/>
    <lineage>
        <taxon>unclassified sequences</taxon>
        <taxon>metagenomes</taxon>
        <taxon>ecological metagenomes</taxon>
    </lineage>
</organism>
<gene>
    <name evidence="1" type="ORF">METZ01_LOCUS86637</name>
</gene>
<sequence length="111" mass="12316">MNQSNNPTCMECGRKVISVPTFLEYKGQEIFVFDPVICKPCLEKLCENYSTECVNCGGTIPPYSHVGILKAGNGQSQYIHMTTKCNTPGNAFYGYWGKGTIKEFIQIEACS</sequence>